<evidence type="ECO:0000313" key="5">
    <source>
        <dbReference type="EMBL" id="MBK1621170.1"/>
    </source>
</evidence>
<evidence type="ECO:0000256" key="1">
    <source>
        <dbReference type="ARBA" id="ARBA00010164"/>
    </source>
</evidence>
<dbReference type="RefSeq" id="WP_242479625.1">
    <property type="nucleotide sequence ID" value="NZ_NRRY01000060.1"/>
</dbReference>
<comment type="similarity">
    <text evidence="1">Belongs to the HipA Ser/Thr kinase family.</text>
</comment>
<name>A0A9X0WDG8_9GAMM</name>
<dbReference type="PANTHER" id="PTHR37419">
    <property type="entry name" value="SERINE/THREONINE-PROTEIN KINASE TOXIN HIPA"/>
    <property type="match status" value="1"/>
</dbReference>
<reference evidence="5 6" key="1">
    <citation type="journal article" date="2020" name="Microorganisms">
        <title>Osmotic Adaptation and Compatible Solute Biosynthesis of Phototrophic Bacteria as Revealed from Genome Analyses.</title>
        <authorList>
            <person name="Imhoff J.F."/>
            <person name="Rahn T."/>
            <person name="Kunzel S."/>
            <person name="Keller A."/>
            <person name="Neulinger S.C."/>
        </authorList>
    </citation>
    <scope>NUCLEOTIDE SEQUENCE [LARGE SCALE GENOMIC DNA]</scope>
    <source>
        <strain evidence="5 6">DSM 25653</strain>
    </source>
</reference>
<dbReference type="InterPro" id="IPR012893">
    <property type="entry name" value="HipA-like_C"/>
</dbReference>
<protein>
    <recommendedName>
        <fullName evidence="4">HipA-like C-terminal domain-containing protein</fullName>
    </recommendedName>
</protein>
<accession>A0A9X0WDG8</accession>
<gene>
    <name evidence="5" type="ORF">CKO42_22675</name>
</gene>
<feature type="domain" description="HipA-like C-terminal" evidence="4">
    <location>
        <begin position="212"/>
        <end position="415"/>
    </location>
</feature>
<keyword evidence="3" id="KW-0418">Kinase</keyword>
<dbReference type="GO" id="GO:0004674">
    <property type="term" value="F:protein serine/threonine kinase activity"/>
    <property type="evidence" value="ECO:0007669"/>
    <property type="project" value="TreeGrafter"/>
</dbReference>
<dbReference type="InterPro" id="IPR052028">
    <property type="entry name" value="HipA_Ser/Thr_kinase"/>
</dbReference>
<evidence type="ECO:0000313" key="6">
    <source>
        <dbReference type="Proteomes" id="UP001138768"/>
    </source>
</evidence>
<keyword evidence="2" id="KW-0808">Transferase</keyword>
<dbReference type="Pfam" id="PF07804">
    <property type="entry name" value="HipA_C"/>
    <property type="match status" value="1"/>
</dbReference>
<dbReference type="GO" id="GO:0005829">
    <property type="term" value="C:cytosol"/>
    <property type="evidence" value="ECO:0007669"/>
    <property type="project" value="TreeGrafter"/>
</dbReference>
<dbReference type="Proteomes" id="UP001138768">
    <property type="component" value="Unassembled WGS sequence"/>
</dbReference>
<dbReference type="NCBIfam" id="NF007297">
    <property type="entry name" value="PRK09775.1"/>
    <property type="match status" value="1"/>
</dbReference>
<dbReference type="EMBL" id="NRRY01000060">
    <property type="protein sequence ID" value="MBK1621170.1"/>
    <property type="molecule type" value="Genomic_DNA"/>
</dbReference>
<organism evidence="5 6">
    <name type="scientific">Lamprobacter modestohalophilus</name>
    <dbReference type="NCBI Taxonomy" id="1064514"/>
    <lineage>
        <taxon>Bacteria</taxon>
        <taxon>Pseudomonadati</taxon>
        <taxon>Pseudomonadota</taxon>
        <taxon>Gammaproteobacteria</taxon>
        <taxon>Chromatiales</taxon>
        <taxon>Chromatiaceae</taxon>
        <taxon>Lamprobacter</taxon>
    </lineage>
</organism>
<evidence type="ECO:0000256" key="3">
    <source>
        <dbReference type="ARBA" id="ARBA00022777"/>
    </source>
</evidence>
<evidence type="ECO:0000256" key="2">
    <source>
        <dbReference type="ARBA" id="ARBA00022679"/>
    </source>
</evidence>
<keyword evidence="6" id="KW-1185">Reference proteome</keyword>
<dbReference type="PANTHER" id="PTHR37419:SF8">
    <property type="entry name" value="TOXIN YJJJ"/>
    <property type="match status" value="1"/>
</dbReference>
<evidence type="ECO:0000259" key="4">
    <source>
        <dbReference type="Pfam" id="PF07804"/>
    </source>
</evidence>
<dbReference type="AlphaFoldDB" id="A0A9X0WDG8"/>
<sequence>MASIADLRSALAHDPPVSSSELCRRLGGTDRATLLRWVRRLDPEVLRLGKARRSAYALRRPLRGRQTPIPLYRIDEAGDGHLLGRLSLIEPEGSALEWIEPCPWPLDDQMADGWFEGLPYPLYDMAPQGFLGRHFAHRHAQLLGVSERLADWTDADIVHVLATLGQDQPGDLILGEVPYEAELQARAQRQPHTREDYPVLAERALAFGDAGSSAGGEFPKFATLIEHQGETISVIVKFSGADETPAVQRWSDLLIAEHLALETLRSDLAIPAAQSHIEQRSGRCFLEVERFDRVGCQGRAPACTLASLNPALVGLAGEPWPEKAMRLHQHGWLSLEACERIRRLWWFGRLIANNDMHDGNLAFRPGLTLAPIYDMLPMQYAPTRSGELPRVRFQPALPLPGDQSAWLQAREAAMGFWNRCAAEPGISSAFRKIAADNRSALMRL</sequence>
<proteinExistence type="inferred from homology"/>
<comment type="caution">
    <text evidence="5">The sequence shown here is derived from an EMBL/GenBank/DDBJ whole genome shotgun (WGS) entry which is preliminary data.</text>
</comment>